<comment type="caution">
    <text evidence="2">The sequence shown here is derived from an EMBL/GenBank/DDBJ whole genome shotgun (WGS) entry which is preliminary data.</text>
</comment>
<dbReference type="Proteomes" id="UP000606720">
    <property type="component" value="Unassembled WGS sequence"/>
</dbReference>
<accession>A0A923LNU8</accession>
<proteinExistence type="predicted"/>
<keyword evidence="1" id="KW-0812">Transmembrane</keyword>
<reference evidence="2" key="1">
    <citation type="submission" date="2020-08" db="EMBL/GenBank/DDBJ databases">
        <title>Genome public.</title>
        <authorList>
            <person name="Liu C."/>
            <person name="Sun Q."/>
        </authorList>
    </citation>
    <scope>NUCLEOTIDE SEQUENCE</scope>
    <source>
        <strain evidence="2">BX1005</strain>
    </source>
</reference>
<feature type="transmembrane region" description="Helical" evidence="1">
    <location>
        <begin position="32"/>
        <end position="49"/>
    </location>
</feature>
<keyword evidence="3" id="KW-1185">Reference proteome</keyword>
<organism evidence="2 3">
    <name type="scientific">Roseburia zhanii</name>
    <dbReference type="NCBI Taxonomy" id="2763064"/>
    <lineage>
        <taxon>Bacteria</taxon>
        <taxon>Bacillati</taxon>
        <taxon>Bacillota</taxon>
        <taxon>Clostridia</taxon>
        <taxon>Lachnospirales</taxon>
        <taxon>Lachnospiraceae</taxon>
        <taxon>Roseburia</taxon>
    </lineage>
</organism>
<protein>
    <submittedName>
        <fullName evidence="2">Uncharacterized protein</fullName>
    </submittedName>
</protein>
<evidence type="ECO:0000313" key="3">
    <source>
        <dbReference type="Proteomes" id="UP000606720"/>
    </source>
</evidence>
<keyword evidence="1" id="KW-1133">Transmembrane helix</keyword>
<feature type="transmembrane region" description="Helical" evidence="1">
    <location>
        <begin position="69"/>
        <end position="90"/>
    </location>
</feature>
<evidence type="ECO:0000313" key="2">
    <source>
        <dbReference type="EMBL" id="MBC5714168.1"/>
    </source>
</evidence>
<dbReference type="AlphaFoldDB" id="A0A923LNU8"/>
<name>A0A923LNU8_9FIRM</name>
<sequence>MLNIGSLILGACAWLFAGLAIATPKAYTSHKNTLVSFGLCAISLVFQLFEINSRVFLGDYAAIEDTIRAVLIASVALVSITMILNLVALAKAKNK</sequence>
<gene>
    <name evidence="2" type="ORF">H8S17_08105</name>
</gene>
<dbReference type="EMBL" id="JACOPH010000005">
    <property type="protein sequence ID" value="MBC5714168.1"/>
    <property type="molecule type" value="Genomic_DNA"/>
</dbReference>
<evidence type="ECO:0000256" key="1">
    <source>
        <dbReference type="SAM" id="Phobius"/>
    </source>
</evidence>
<keyword evidence="1" id="KW-0472">Membrane</keyword>
<dbReference type="RefSeq" id="WP_186866908.1">
    <property type="nucleotide sequence ID" value="NZ_JACOPH010000005.1"/>
</dbReference>